<name>A0A8T0GLV2_CERPU</name>
<accession>A0A8T0GLV2</accession>
<sequence length="125" mass="13595">MAVVLQGRRTERRVDAGTAAAAMKKPVWGVLLLLLLCVAALAAVDVAEATSRPGVSASRRGLWQQYVKINVCDSHTSFTYGCDPGQSCYDGQPCTTNAECCSYKCRKIRKYGYKKKCCGNVLGCY</sequence>
<dbReference type="AlphaFoldDB" id="A0A8T0GLV2"/>
<feature type="chain" id="PRO_5035808819" description="WAP domain-containing protein" evidence="1">
    <location>
        <begin position="43"/>
        <end position="125"/>
    </location>
</feature>
<evidence type="ECO:0008006" key="4">
    <source>
        <dbReference type="Google" id="ProtNLM"/>
    </source>
</evidence>
<reference evidence="2" key="1">
    <citation type="submission" date="2020-06" db="EMBL/GenBank/DDBJ databases">
        <title>WGS assembly of Ceratodon purpureus strain R40.</title>
        <authorList>
            <person name="Carey S.B."/>
            <person name="Jenkins J."/>
            <person name="Shu S."/>
            <person name="Lovell J.T."/>
            <person name="Sreedasyam A."/>
            <person name="Maumus F."/>
            <person name="Tiley G.P."/>
            <person name="Fernandez-Pozo N."/>
            <person name="Barry K."/>
            <person name="Chen C."/>
            <person name="Wang M."/>
            <person name="Lipzen A."/>
            <person name="Daum C."/>
            <person name="Saski C.A."/>
            <person name="Payton A.C."/>
            <person name="Mcbreen J.C."/>
            <person name="Conrad R.E."/>
            <person name="Kollar L.M."/>
            <person name="Olsson S."/>
            <person name="Huttunen S."/>
            <person name="Landis J.B."/>
            <person name="Wickett N.J."/>
            <person name="Johnson M.G."/>
            <person name="Rensing S.A."/>
            <person name="Grimwood J."/>
            <person name="Schmutz J."/>
            <person name="Mcdaniel S.F."/>
        </authorList>
    </citation>
    <scope>NUCLEOTIDE SEQUENCE</scope>
    <source>
        <strain evidence="2">R40</strain>
    </source>
</reference>
<gene>
    <name evidence="2" type="ORF">KC19_10G048300</name>
</gene>
<dbReference type="EMBL" id="CM026431">
    <property type="protein sequence ID" value="KAG0558718.1"/>
    <property type="molecule type" value="Genomic_DNA"/>
</dbReference>
<keyword evidence="1" id="KW-0732">Signal</keyword>
<organism evidence="2 3">
    <name type="scientific">Ceratodon purpureus</name>
    <name type="common">Fire moss</name>
    <name type="synonym">Dicranum purpureum</name>
    <dbReference type="NCBI Taxonomy" id="3225"/>
    <lineage>
        <taxon>Eukaryota</taxon>
        <taxon>Viridiplantae</taxon>
        <taxon>Streptophyta</taxon>
        <taxon>Embryophyta</taxon>
        <taxon>Bryophyta</taxon>
        <taxon>Bryophytina</taxon>
        <taxon>Bryopsida</taxon>
        <taxon>Dicranidae</taxon>
        <taxon>Pseudoditrichales</taxon>
        <taxon>Ditrichaceae</taxon>
        <taxon>Ceratodon</taxon>
    </lineage>
</organism>
<evidence type="ECO:0000313" key="3">
    <source>
        <dbReference type="Proteomes" id="UP000822688"/>
    </source>
</evidence>
<proteinExistence type="predicted"/>
<feature type="signal peptide" evidence="1">
    <location>
        <begin position="1"/>
        <end position="42"/>
    </location>
</feature>
<evidence type="ECO:0000313" key="2">
    <source>
        <dbReference type="EMBL" id="KAG0558718.1"/>
    </source>
</evidence>
<protein>
    <recommendedName>
        <fullName evidence="4">WAP domain-containing protein</fullName>
    </recommendedName>
</protein>
<evidence type="ECO:0000256" key="1">
    <source>
        <dbReference type="SAM" id="SignalP"/>
    </source>
</evidence>
<keyword evidence="3" id="KW-1185">Reference proteome</keyword>
<comment type="caution">
    <text evidence="2">The sequence shown here is derived from an EMBL/GenBank/DDBJ whole genome shotgun (WGS) entry which is preliminary data.</text>
</comment>
<dbReference type="Proteomes" id="UP000822688">
    <property type="component" value="Chromosome 10"/>
</dbReference>